<dbReference type="PANTHER" id="PTHR36455:SF1">
    <property type="entry name" value="BLR8292 PROTEIN"/>
    <property type="match status" value="1"/>
</dbReference>
<dbReference type="InterPro" id="IPR008878">
    <property type="entry name" value="Transposase_IS66_Orf2"/>
</dbReference>
<reference evidence="1 2" key="1">
    <citation type="submission" date="2019-06" db="EMBL/GenBank/DDBJ databases">
        <title>Pseudomonas bimorpha sp. nov. isolated from bovine raw milk and skim milk concentrate.</title>
        <authorList>
            <person name="Hofmann K."/>
            <person name="Huptas C."/>
            <person name="Doll E."/>
            <person name="Scherer S."/>
            <person name="Wenning M."/>
        </authorList>
    </citation>
    <scope>NUCLEOTIDE SEQUENCE [LARGE SCALE GENOMIC DNA]</scope>
    <source>
        <strain evidence="1 2">DSM 17835</strain>
    </source>
</reference>
<protein>
    <submittedName>
        <fullName evidence="1">Transposase</fullName>
    </submittedName>
</protein>
<gene>
    <name evidence="1" type="ORF">FIV36_31045</name>
</gene>
<dbReference type="OrthoDB" id="4956084at2"/>
<dbReference type="Pfam" id="PF05717">
    <property type="entry name" value="TnpB_IS66"/>
    <property type="match status" value="1"/>
</dbReference>
<organism evidence="1 2">
    <name type="scientific">Pseudomonas extremaustralis</name>
    <dbReference type="NCBI Taxonomy" id="359110"/>
    <lineage>
        <taxon>Bacteria</taxon>
        <taxon>Pseudomonadati</taxon>
        <taxon>Pseudomonadota</taxon>
        <taxon>Gammaproteobacteria</taxon>
        <taxon>Pseudomonadales</taxon>
        <taxon>Pseudomonadaceae</taxon>
        <taxon>Pseudomonas</taxon>
    </lineage>
</organism>
<dbReference type="RefSeq" id="WP_010568170.1">
    <property type="nucleotide sequence ID" value="NZ_JARIXU010000023.1"/>
</dbReference>
<proteinExistence type="predicted"/>
<evidence type="ECO:0000313" key="2">
    <source>
        <dbReference type="Proteomes" id="UP000317951"/>
    </source>
</evidence>
<sequence length="57" mass="6274">MIVSSAGTRIWITAGVIDMRRGFDGLPALVKPPPEVDPFSGQIFAFFGRRGDRIKLL</sequence>
<dbReference type="PANTHER" id="PTHR36455">
    <property type="match status" value="1"/>
</dbReference>
<comment type="caution">
    <text evidence="1">The sequence shown here is derived from an EMBL/GenBank/DDBJ whole genome shotgun (WGS) entry which is preliminary data.</text>
</comment>
<evidence type="ECO:0000313" key="1">
    <source>
        <dbReference type="EMBL" id="TWR95383.1"/>
    </source>
</evidence>
<accession>A0A5C5PYI5</accession>
<dbReference type="GeneID" id="78555873"/>
<dbReference type="EMBL" id="VFET01000084">
    <property type="protein sequence ID" value="TWR95383.1"/>
    <property type="molecule type" value="Genomic_DNA"/>
</dbReference>
<name>A0A5C5PYI5_9PSED</name>
<dbReference type="Proteomes" id="UP000317951">
    <property type="component" value="Unassembled WGS sequence"/>
</dbReference>
<dbReference type="AlphaFoldDB" id="A0A5C5PYI5"/>